<feature type="domain" description="Translation initiation factor 3 N-terminal" evidence="7">
    <location>
        <begin position="6"/>
        <end position="73"/>
    </location>
</feature>
<comment type="caution">
    <text evidence="8">The sequence shown here is derived from an EMBL/GenBank/DDBJ whole genome shotgun (WGS) entry which is preliminary data.</text>
</comment>
<dbReference type="Pfam" id="PF05198">
    <property type="entry name" value="IF3_N"/>
    <property type="match status" value="1"/>
</dbReference>
<evidence type="ECO:0000259" key="6">
    <source>
        <dbReference type="Pfam" id="PF00707"/>
    </source>
</evidence>
<evidence type="ECO:0000256" key="3">
    <source>
        <dbReference type="ARBA" id="ARBA00022917"/>
    </source>
</evidence>
<dbReference type="NCBIfam" id="TIGR00168">
    <property type="entry name" value="infC"/>
    <property type="match status" value="1"/>
</dbReference>
<keyword evidence="3 5" id="KW-0648">Protein biosynthesis</keyword>
<dbReference type="InterPro" id="IPR019815">
    <property type="entry name" value="Translation_initiation_fac_3_C"/>
</dbReference>
<dbReference type="Pfam" id="PF00707">
    <property type="entry name" value="IF3_C"/>
    <property type="match status" value="1"/>
</dbReference>
<dbReference type="Gene3D" id="3.30.110.10">
    <property type="entry name" value="Translation initiation factor 3 (IF-3), C-terminal domain"/>
    <property type="match status" value="1"/>
</dbReference>
<dbReference type="AlphaFoldDB" id="A0A1G2FHL5"/>
<dbReference type="GO" id="GO:0005737">
    <property type="term" value="C:cytoplasm"/>
    <property type="evidence" value="ECO:0007669"/>
    <property type="project" value="UniProtKB-SubCell"/>
</dbReference>
<comment type="subcellular location">
    <subcellularLocation>
        <location evidence="5">Cytoplasm</location>
    </subcellularLocation>
</comment>
<dbReference type="SUPFAM" id="SSF54364">
    <property type="entry name" value="Translation initiation factor IF3, N-terminal domain"/>
    <property type="match status" value="1"/>
</dbReference>
<evidence type="ECO:0000256" key="5">
    <source>
        <dbReference type="RuleBase" id="RU000646"/>
    </source>
</evidence>
<dbReference type="PROSITE" id="PS00938">
    <property type="entry name" value="IF3"/>
    <property type="match status" value="1"/>
</dbReference>
<dbReference type="FunFam" id="3.10.20.80:FF:000001">
    <property type="entry name" value="Translation initiation factor IF-3"/>
    <property type="match status" value="1"/>
</dbReference>
<comment type="function">
    <text evidence="5">IF-3 binds to the 30S ribosomal subunit and shifts the equilibrium between 70S ribosomes and their 50S and 30S subunits in favor of the free subunits, thus enhancing the availability of 30S subunits on which protein synthesis initiation begins.</text>
</comment>
<evidence type="ECO:0000256" key="1">
    <source>
        <dbReference type="ARBA" id="ARBA00005439"/>
    </source>
</evidence>
<sequence>MKQPRVNNQIRISPIRLIDEKGLNLGIVETYQALEIAKERGLDLVEIAPLAQPPVCRIIDFGKYQYQKSRQGKGQKTKQKITEVKGIRISLRISRHDLETKAKQTEKFLQKGNKIRIEIVLKGREKSFQFQNLAKEKLQEFIQLIPVEVFIEREIKREGRGFNVIIAKQ</sequence>
<dbReference type="GO" id="GO:0043022">
    <property type="term" value="F:ribosome binding"/>
    <property type="evidence" value="ECO:0007669"/>
    <property type="project" value="TreeGrafter"/>
</dbReference>
<dbReference type="InterPro" id="IPR001288">
    <property type="entry name" value="Translation_initiation_fac_3"/>
</dbReference>
<dbReference type="InterPro" id="IPR019814">
    <property type="entry name" value="Translation_initiation_fac_3_N"/>
</dbReference>
<evidence type="ECO:0000313" key="8">
    <source>
        <dbReference type="EMBL" id="OGZ37536.1"/>
    </source>
</evidence>
<dbReference type="PANTHER" id="PTHR10938">
    <property type="entry name" value="TRANSLATION INITIATION FACTOR IF-3"/>
    <property type="match status" value="1"/>
</dbReference>
<dbReference type="InterPro" id="IPR036788">
    <property type="entry name" value="T_IF-3_C_sf"/>
</dbReference>
<dbReference type="InterPro" id="IPR019813">
    <property type="entry name" value="Translation_initiation_fac3_CS"/>
</dbReference>
<protein>
    <recommendedName>
        <fullName evidence="4 5">Translation initiation factor IF-3</fullName>
    </recommendedName>
</protein>
<evidence type="ECO:0000256" key="4">
    <source>
        <dbReference type="NCBIfam" id="TIGR00168"/>
    </source>
</evidence>
<feature type="domain" description="Translation initiation factor 3 C-terminal" evidence="6">
    <location>
        <begin position="82"/>
        <end position="168"/>
    </location>
</feature>
<dbReference type="PANTHER" id="PTHR10938:SF0">
    <property type="entry name" value="TRANSLATION INITIATION FACTOR IF-3, MITOCHONDRIAL"/>
    <property type="match status" value="1"/>
</dbReference>
<accession>A0A1G2FHL5</accession>
<proteinExistence type="inferred from homology"/>
<dbReference type="EMBL" id="MHNB01000007">
    <property type="protein sequence ID" value="OGZ37536.1"/>
    <property type="molecule type" value="Genomic_DNA"/>
</dbReference>
<comment type="subunit">
    <text evidence="5">Monomer.</text>
</comment>
<dbReference type="Gene3D" id="3.10.20.80">
    <property type="entry name" value="Translation initiation factor 3 (IF-3), N-terminal domain"/>
    <property type="match status" value="1"/>
</dbReference>
<evidence type="ECO:0000256" key="2">
    <source>
        <dbReference type="ARBA" id="ARBA00022540"/>
    </source>
</evidence>
<reference evidence="8 9" key="1">
    <citation type="journal article" date="2016" name="Nat. Commun.">
        <title>Thousands of microbial genomes shed light on interconnected biogeochemical processes in an aquifer system.</title>
        <authorList>
            <person name="Anantharaman K."/>
            <person name="Brown C.T."/>
            <person name="Hug L.A."/>
            <person name="Sharon I."/>
            <person name="Castelle C.J."/>
            <person name="Probst A.J."/>
            <person name="Thomas B.C."/>
            <person name="Singh A."/>
            <person name="Wilkins M.J."/>
            <person name="Karaoz U."/>
            <person name="Brodie E.L."/>
            <person name="Williams K.H."/>
            <person name="Hubbard S.S."/>
            <person name="Banfield J.F."/>
        </authorList>
    </citation>
    <scope>NUCLEOTIDE SEQUENCE [LARGE SCALE GENOMIC DNA]</scope>
</reference>
<evidence type="ECO:0000313" key="9">
    <source>
        <dbReference type="Proteomes" id="UP000177061"/>
    </source>
</evidence>
<dbReference type="GO" id="GO:0032790">
    <property type="term" value="P:ribosome disassembly"/>
    <property type="evidence" value="ECO:0007669"/>
    <property type="project" value="TreeGrafter"/>
</dbReference>
<dbReference type="InterPro" id="IPR036787">
    <property type="entry name" value="T_IF-3_N_sf"/>
</dbReference>
<gene>
    <name evidence="8" type="ORF">A3J64_00675</name>
</gene>
<evidence type="ECO:0000259" key="7">
    <source>
        <dbReference type="Pfam" id="PF05198"/>
    </source>
</evidence>
<dbReference type="Proteomes" id="UP000177061">
    <property type="component" value="Unassembled WGS sequence"/>
</dbReference>
<dbReference type="GO" id="GO:0003743">
    <property type="term" value="F:translation initiation factor activity"/>
    <property type="evidence" value="ECO:0007669"/>
    <property type="project" value="UniProtKB-UniRule"/>
</dbReference>
<name>A0A1G2FHL5_9BACT</name>
<keyword evidence="2 5" id="KW-0396">Initiation factor</keyword>
<organism evidence="8 9">
    <name type="scientific">Candidatus Portnoybacteria bacterium RIFCSPHIGHO2_12_FULL_38_9</name>
    <dbReference type="NCBI Taxonomy" id="1801997"/>
    <lineage>
        <taxon>Bacteria</taxon>
        <taxon>Candidatus Portnoyibacteriota</taxon>
    </lineage>
</organism>
<dbReference type="STRING" id="1801997.A3J64_00675"/>
<comment type="similarity">
    <text evidence="1 5">Belongs to the IF-3 family.</text>
</comment>
<dbReference type="SUPFAM" id="SSF55200">
    <property type="entry name" value="Translation initiation factor IF3, C-terminal domain"/>
    <property type="match status" value="1"/>
</dbReference>